<dbReference type="OrthoDB" id="1579323at2759"/>
<reference evidence="4" key="1">
    <citation type="journal article" date="2018" name="Gigascience">
        <title>Genome assembly of the Pink Ipe (Handroanthus impetiginosus, Bignoniaceae), a highly valued, ecologically keystone Neotropical timber forest tree.</title>
        <authorList>
            <person name="Silva-Junior O.B."/>
            <person name="Grattapaglia D."/>
            <person name="Novaes E."/>
            <person name="Collevatti R.G."/>
        </authorList>
    </citation>
    <scope>NUCLEOTIDE SEQUENCE [LARGE SCALE GENOMIC DNA]</scope>
    <source>
        <strain evidence="4">cv. UFG-1</strain>
    </source>
</reference>
<dbReference type="Gene3D" id="3.80.10.10">
    <property type="entry name" value="Ribonuclease Inhibitor"/>
    <property type="match status" value="2"/>
</dbReference>
<evidence type="ECO:0000313" key="3">
    <source>
        <dbReference type="EMBL" id="PIN25643.1"/>
    </source>
</evidence>
<proteinExistence type="predicted"/>
<sequence length="508" mass="58461">MGLGMFQRLRNLDEIRNRTYTLIEELKSQSLLLDGSNEHCVQMHDVVRDIALYIASEEKRGGFVINLDQPIREDCYENYVWISMTNLSNKTEFPVEIKCPSLRLLTMKSGNKKLYDDEMRLPDRIFDGMQEVRVLFMEEIHIRSLPSTTQLLKNLKTLYLFNCQVLESIGIVGELLKLEILCCIDCYNIRALPREIGRLNRLMLLEIIHCRNLKRIAPGITSNLINLEELKIKCSFNGWEAKKNNARENAALVELESLTKLRCLELEINNVSSVAEEIRLPSGIVNHSISLIIKERDSYFFMQERDSLWDHYFSKMCLEIPGQMNVGNWIKTLVRFTEFLDLKGDGATEVLVGLNWNLKSLTLRSCSLVKKLLNTSTSAFPSLESLTLAYLDNLVEIFPPKPDKYSCFKNLRTISIEGCPRLRFLFSVSEAIMFLTQLQDLTVIDCEAVEDMIIFSDDDDDDDKMEKDGEIRSHNLRIGFPKLSCLKLAGLPRLILAQETLSKEILCF</sequence>
<dbReference type="AlphaFoldDB" id="A0A2G9I7A8"/>
<dbReference type="InterPro" id="IPR050905">
    <property type="entry name" value="Plant_NBS-LRR"/>
</dbReference>
<keyword evidence="4" id="KW-1185">Reference proteome</keyword>
<dbReference type="PANTHER" id="PTHR33463:SF145">
    <property type="entry name" value="NB-ARC DOMAIN-CONTAINING PROTEIN"/>
    <property type="match status" value="1"/>
</dbReference>
<comment type="caution">
    <text evidence="3">The sequence shown here is derived from an EMBL/GenBank/DDBJ whole genome shotgun (WGS) entry which is preliminary data.</text>
</comment>
<evidence type="ECO:0000259" key="2">
    <source>
        <dbReference type="Pfam" id="PF23247"/>
    </source>
</evidence>
<protein>
    <recommendedName>
        <fullName evidence="2">Disease resistance protein At4g27190-like leucine-rich repeats domain-containing protein</fullName>
    </recommendedName>
</protein>
<keyword evidence="1" id="KW-0611">Plant defense</keyword>
<dbReference type="STRING" id="429701.A0A2G9I7A8"/>
<dbReference type="SUPFAM" id="SSF52058">
    <property type="entry name" value="L domain-like"/>
    <property type="match status" value="1"/>
</dbReference>
<name>A0A2G9I7A8_9LAMI</name>
<evidence type="ECO:0000256" key="1">
    <source>
        <dbReference type="ARBA" id="ARBA00022821"/>
    </source>
</evidence>
<accession>A0A2G9I7A8</accession>
<feature type="domain" description="Disease resistance protein At4g27190-like leucine-rich repeats" evidence="2">
    <location>
        <begin position="357"/>
        <end position="447"/>
    </location>
</feature>
<dbReference type="InterPro" id="IPR057135">
    <property type="entry name" value="At4g27190-like_LRR"/>
</dbReference>
<dbReference type="Pfam" id="PF23247">
    <property type="entry name" value="LRR_RPS2"/>
    <property type="match status" value="1"/>
</dbReference>
<dbReference type="PANTHER" id="PTHR33463">
    <property type="entry name" value="NB-ARC DOMAIN-CONTAINING PROTEIN-RELATED"/>
    <property type="match status" value="1"/>
</dbReference>
<organism evidence="3 4">
    <name type="scientific">Handroanthus impetiginosus</name>
    <dbReference type="NCBI Taxonomy" id="429701"/>
    <lineage>
        <taxon>Eukaryota</taxon>
        <taxon>Viridiplantae</taxon>
        <taxon>Streptophyta</taxon>
        <taxon>Embryophyta</taxon>
        <taxon>Tracheophyta</taxon>
        <taxon>Spermatophyta</taxon>
        <taxon>Magnoliopsida</taxon>
        <taxon>eudicotyledons</taxon>
        <taxon>Gunneridae</taxon>
        <taxon>Pentapetalae</taxon>
        <taxon>asterids</taxon>
        <taxon>lamiids</taxon>
        <taxon>Lamiales</taxon>
        <taxon>Bignoniaceae</taxon>
        <taxon>Crescentiina</taxon>
        <taxon>Tabebuia alliance</taxon>
        <taxon>Handroanthus</taxon>
    </lineage>
</organism>
<gene>
    <name evidence="3" type="ORF">CDL12_01609</name>
</gene>
<dbReference type="Proteomes" id="UP000231279">
    <property type="component" value="Unassembled WGS sequence"/>
</dbReference>
<evidence type="ECO:0000313" key="4">
    <source>
        <dbReference type="Proteomes" id="UP000231279"/>
    </source>
</evidence>
<dbReference type="EMBL" id="NKXS01000203">
    <property type="protein sequence ID" value="PIN25643.1"/>
    <property type="molecule type" value="Genomic_DNA"/>
</dbReference>
<dbReference type="InterPro" id="IPR032675">
    <property type="entry name" value="LRR_dom_sf"/>
</dbReference>